<feature type="signal peptide" evidence="3">
    <location>
        <begin position="1"/>
        <end position="25"/>
    </location>
</feature>
<dbReference type="Gene3D" id="1.10.110.10">
    <property type="entry name" value="Plant lipid-transfer and hydrophobic proteins"/>
    <property type="match status" value="1"/>
</dbReference>
<dbReference type="AlphaFoldDB" id="A0ABD1BBK5"/>
<evidence type="ECO:0000256" key="2">
    <source>
        <dbReference type="RuleBase" id="RU000628"/>
    </source>
</evidence>
<evidence type="ECO:0000313" key="5">
    <source>
        <dbReference type="EMBL" id="KAL1216008.1"/>
    </source>
</evidence>
<feature type="chain" id="PRO_5044757244" description="Non-specific lipid-transfer protein" evidence="3">
    <location>
        <begin position="26"/>
        <end position="125"/>
    </location>
</feature>
<dbReference type="InterPro" id="IPR036312">
    <property type="entry name" value="Bifun_inhib/LTP/seed_sf"/>
</dbReference>
<evidence type="ECO:0000256" key="3">
    <source>
        <dbReference type="SAM" id="SignalP"/>
    </source>
</evidence>
<feature type="domain" description="Bifunctional inhibitor/plant lipid transfer protein/seed storage helical" evidence="4">
    <location>
        <begin position="29"/>
        <end position="113"/>
    </location>
</feature>
<dbReference type="InterPro" id="IPR000528">
    <property type="entry name" value="Plant_nsLTP"/>
</dbReference>
<dbReference type="PRINTS" id="PR00382">
    <property type="entry name" value="LIPIDTRNSFER"/>
</dbReference>
<accession>A0ABD1BBK5</accession>
<comment type="function">
    <text evidence="2">Plant non-specific lipid-transfer proteins transfer phospholipids as well as galactolipids across membranes. May play a role in wax or cutin deposition in the cell walls of expanding epidermal cells and certain secretory tissues.</text>
</comment>
<comment type="caution">
    <text evidence="5">The sequence shown here is derived from an EMBL/GenBank/DDBJ whole genome shotgun (WGS) entry which is preliminary data.</text>
</comment>
<organism evidence="5 6">
    <name type="scientific">Cardamine amara subsp. amara</name>
    <dbReference type="NCBI Taxonomy" id="228776"/>
    <lineage>
        <taxon>Eukaryota</taxon>
        <taxon>Viridiplantae</taxon>
        <taxon>Streptophyta</taxon>
        <taxon>Embryophyta</taxon>
        <taxon>Tracheophyta</taxon>
        <taxon>Spermatophyta</taxon>
        <taxon>Magnoliopsida</taxon>
        <taxon>eudicotyledons</taxon>
        <taxon>Gunneridae</taxon>
        <taxon>Pentapetalae</taxon>
        <taxon>rosids</taxon>
        <taxon>malvids</taxon>
        <taxon>Brassicales</taxon>
        <taxon>Brassicaceae</taxon>
        <taxon>Cardamineae</taxon>
        <taxon>Cardamine</taxon>
    </lineage>
</organism>
<comment type="similarity">
    <text evidence="1 2">Belongs to the plant LTP family.</text>
</comment>
<dbReference type="GO" id="GO:0008289">
    <property type="term" value="F:lipid binding"/>
    <property type="evidence" value="ECO:0007669"/>
    <property type="project" value="UniProtKB-KW"/>
</dbReference>
<dbReference type="PANTHER" id="PTHR33076">
    <property type="entry name" value="NON-SPECIFIC LIPID-TRANSFER PROTEIN 2-RELATED"/>
    <property type="match status" value="1"/>
</dbReference>
<name>A0ABD1BBK5_CARAN</name>
<dbReference type="EMBL" id="JBANAX010000278">
    <property type="protein sequence ID" value="KAL1216008.1"/>
    <property type="molecule type" value="Genomic_DNA"/>
</dbReference>
<dbReference type="Proteomes" id="UP001558713">
    <property type="component" value="Unassembled WGS sequence"/>
</dbReference>
<dbReference type="SMART" id="SM00499">
    <property type="entry name" value="AAI"/>
    <property type="match status" value="1"/>
</dbReference>
<evidence type="ECO:0000256" key="1">
    <source>
        <dbReference type="ARBA" id="ARBA00009748"/>
    </source>
</evidence>
<evidence type="ECO:0000313" key="6">
    <source>
        <dbReference type="Proteomes" id="UP001558713"/>
    </source>
</evidence>
<dbReference type="CDD" id="cd01960">
    <property type="entry name" value="nsLTP1"/>
    <property type="match status" value="1"/>
</dbReference>
<protein>
    <recommendedName>
        <fullName evidence="2">Non-specific lipid-transfer protein</fullName>
    </recommendedName>
</protein>
<evidence type="ECO:0000259" key="4">
    <source>
        <dbReference type="SMART" id="SM00499"/>
    </source>
</evidence>
<keyword evidence="3" id="KW-0732">Signal</keyword>
<gene>
    <name evidence="5" type="ORF">V5N11_008953</name>
</gene>
<keyword evidence="2" id="KW-0813">Transport</keyword>
<proteinExistence type="inferred from homology"/>
<keyword evidence="2" id="KW-0446">Lipid-binding</keyword>
<sequence>MTSVLKSLAIISVLGIFFIPHYSESAISCSVVIQDLQPCVSYLTSGSGKPPETCCDGVKSLAAATTTSEDKKAACQCIKSVANSVTVKPELAQALASNCGVSLPVDASPTVDCTTYVLSDIYSLD</sequence>
<reference evidence="5 6" key="1">
    <citation type="submission" date="2024-04" db="EMBL/GenBank/DDBJ databases">
        <title>Genome assembly C_amara_ONT_v2.</title>
        <authorList>
            <person name="Yant L."/>
            <person name="Moore C."/>
            <person name="Slenker M."/>
        </authorList>
    </citation>
    <scope>NUCLEOTIDE SEQUENCE [LARGE SCALE GENOMIC DNA]</scope>
    <source>
        <tissue evidence="5">Leaf</tissue>
    </source>
</reference>
<keyword evidence="6" id="KW-1185">Reference proteome</keyword>
<dbReference type="SUPFAM" id="SSF47699">
    <property type="entry name" value="Bifunctional inhibitor/lipid-transfer protein/seed storage 2S albumin"/>
    <property type="match status" value="1"/>
</dbReference>
<dbReference type="InterPro" id="IPR016140">
    <property type="entry name" value="Bifunc_inhib/LTP/seed_store"/>
</dbReference>
<dbReference type="Pfam" id="PF00234">
    <property type="entry name" value="Tryp_alpha_amyl"/>
    <property type="match status" value="1"/>
</dbReference>